<comment type="subcellular location">
    <subcellularLocation>
        <location evidence="2">Cytoplasm</location>
    </subcellularLocation>
    <subcellularLocation>
        <location evidence="1">Membrane</location>
    </subcellularLocation>
</comment>
<dbReference type="GeneID" id="117644365"/>
<evidence type="ECO:0000313" key="7">
    <source>
        <dbReference type="Proteomes" id="UP000515158"/>
    </source>
</evidence>
<evidence type="ECO:0000313" key="8">
    <source>
        <dbReference type="RefSeq" id="XP_034239634.1"/>
    </source>
</evidence>
<dbReference type="Gene3D" id="1.10.1000.11">
    <property type="entry name" value="Arf Nucleotide-binding Site Opener,domain 2"/>
    <property type="match status" value="1"/>
</dbReference>
<dbReference type="InterPro" id="IPR023394">
    <property type="entry name" value="Sec7_C_sf"/>
</dbReference>
<dbReference type="Proteomes" id="UP000515158">
    <property type="component" value="Unplaced"/>
</dbReference>
<dbReference type="GO" id="GO:0032012">
    <property type="term" value="P:regulation of ARF protein signal transduction"/>
    <property type="evidence" value="ECO:0007669"/>
    <property type="project" value="InterPro"/>
</dbReference>
<dbReference type="RefSeq" id="XP_034239634.1">
    <property type="nucleotide sequence ID" value="XM_034383743.1"/>
</dbReference>
<feature type="compositionally biased region" description="Polar residues" evidence="5">
    <location>
        <begin position="490"/>
        <end position="502"/>
    </location>
</feature>
<dbReference type="GO" id="GO:0005085">
    <property type="term" value="F:guanyl-nucleotide exchange factor activity"/>
    <property type="evidence" value="ECO:0007669"/>
    <property type="project" value="InterPro"/>
</dbReference>
<keyword evidence="4" id="KW-0472">Membrane</keyword>
<dbReference type="PANTHER" id="PTHR10663:SF344">
    <property type="entry name" value="BREFELDIN A-INHIBITED GUANINE NUCLEOTIDE-EXCHANGE PROTEIN 3"/>
    <property type="match status" value="1"/>
</dbReference>
<dbReference type="KEGG" id="tpal:117644365"/>
<dbReference type="PANTHER" id="PTHR10663">
    <property type="entry name" value="GUANYL-NUCLEOTIDE EXCHANGE FACTOR"/>
    <property type="match status" value="1"/>
</dbReference>
<keyword evidence="7" id="KW-1185">Reference proteome</keyword>
<dbReference type="SMART" id="SM00222">
    <property type="entry name" value="Sec7"/>
    <property type="match status" value="1"/>
</dbReference>
<dbReference type="GO" id="GO:0005737">
    <property type="term" value="C:cytoplasm"/>
    <property type="evidence" value="ECO:0007669"/>
    <property type="project" value="UniProtKB-SubCell"/>
</dbReference>
<dbReference type="InterPro" id="IPR032629">
    <property type="entry name" value="DCB_dom"/>
</dbReference>
<dbReference type="FunCoup" id="A0A6P8ZLX9">
    <property type="interactions" value="210"/>
</dbReference>
<dbReference type="InterPro" id="IPR015403">
    <property type="entry name" value="Mon2/Sec7/BIG1-like_HDS"/>
</dbReference>
<dbReference type="OrthoDB" id="10002886at2759"/>
<evidence type="ECO:0000256" key="1">
    <source>
        <dbReference type="ARBA" id="ARBA00004370"/>
    </source>
</evidence>
<feature type="region of interest" description="Disordered" evidence="5">
    <location>
        <begin position="1972"/>
        <end position="2074"/>
    </location>
</feature>
<feature type="domain" description="SEC7" evidence="6">
    <location>
        <begin position="443"/>
        <end position="702"/>
    </location>
</feature>
<reference evidence="8" key="1">
    <citation type="submission" date="2025-08" db="UniProtKB">
        <authorList>
            <consortium name="RefSeq"/>
        </authorList>
    </citation>
    <scope>IDENTIFICATION</scope>
    <source>
        <tissue evidence="8">Total insect</tissue>
    </source>
</reference>
<dbReference type="SUPFAM" id="SSF48371">
    <property type="entry name" value="ARM repeat"/>
    <property type="match status" value="1"/>
</dbReference>
<dbReference type="Pfam" id="PF01369">
    <property type="entry name" value="Sec7"/>
    <property type="match status" value="1"/>
</dbReference>
<feature type="compositionally biased region" description="Acidic residues" evidence="5">
    <location>
        <begin position="1972"/>
        <end position="1988"/>
    </location>
</feature>
<dbReference type="InterPro" id="IPR016024">
    <property type="entry name" value="ARM-type_fold"/>
</dbReference>
<dbReference type="InterPro" id="IPR000904">
    <property type="entry name" value="Sec7_dom"/>
</dbReference>
<dbReference type="Pfam" id="PF16213">
    <property type="entry name" value="DCB"/>
    <property type="match status" value="1"/>
</dbReference>
<dbReference type="SUPFAM" id="SSF48425">
    <property type="entry name" value="Sec7 domain"/>
    <property type="match status" value="1"/>
</dbReference>
<gene>
    <name evidence="8" type="primary">LOC117644365</name>
</gene>
<dbReference type="GO" id="GO:0016020">
    <property type="term" value="C:membrane"/>
    <property type="evidence" value="ECO:0007669"/>
    <property type="project" value="UniProtKB-SubCell"/>
</dbReference>
<evidence type="ECO:0000256" key="3">
    <source>
        <dbReference type="ARBA" id="ARBA00022490"/>
    </source>
</evidence>
<evidence type="ECO:0000259" key="6">
    <source>
        <dbReference type="SMART" id="SM00222"/>
    </source>
</evidence>
<feature type="compositionally biased region" description="Low complexity" evidence="5">
    <location>
        <begin position="2017"/>
        <end position="2027"/>
    </location>
</feature>
<dbReference type="InParanoid" id="A0A6P8ZLX9"/>
<accession>A0A6P8ZLX9</accession>
<dbReference type="InterPro" id="IPR035999">
    <property type="entry name" value="Sec7_dom_sf"/>
</dbReference>
<evidence type="ECO:0000256" key="4">
    <source>
        <dbReference type="ARBA" id="ARBA00023136"/>
    </source>
</evidence>
<sequence>MEDLLLQLVKEAGGAKLAPLRTAAQEAYDFLGRQSVLMHDPAYELRAKCLLPLQIALDTKRSKFVALSLSGLHKLVRDDRFQSHLEPEDDSLWLPSQLLHVFNSMLSHTDDTQVDMLKVLLNVACSPSWTVNGRIIIQMLTLCGEAYESGNQSVQTAAQTATSHTLRAFCNFLEEECQELELNARRSKDVAGIELSAGVSCFSEVIPIMQFIISRLDESQSCGRNGHTIVFLLECLHTLVSSLPQAVHANRHFTAFLWQKLCPALVAFLGTPRVDKNIVSSRPDNSTLSKAGAVVKGRGSGCLATAPSFNSQQAKTVYSIGTQLVRLVGCVGSLRPVLESVFHRMLLYPPPQHRLEALRALKELLRSPSRMVDFAGPIILEDEKGSPQSDMALMRLVMDSIEECATRGNSALAQASVACIVAMLGSLEELCAGRGVSDKYTEKINTTYPHLILCDYRGPLTYQSMSRLPKNYRERMEREKAMLRNGAAESDSSSGIEQSQPGASDHSDRSDQSHSSGDTEGPEDDPQLDEMVADAEIHVGNQKLDPIDERLERLPRTLHDYQPIPVRAEYIDVERQSARHFAQSLNGLVRDLLSLRSSIEVDAAMQEFASKYCQGVFTGQHLSDCPAAPVTIINADGIYLATYSALLLNLKLIHQGYYSDSNKMLLMNEDQFVEQVHGSGVLVYLSSAWLSELYQETLSNSVLESNGYDPSQTDNIALINLLTDLDGLDSNQPGGQLLSDCRRLERATTQVETSPEVEAGIKLSRRVLTCCWDSMLAVLSSLLEGSSRVASSRTGNSRDDSRRFREAVVSSLEGLQRAAKLANVLGMQTRCGSLFSLLATASCPVGAMDSNLNGAASDEDLAAEANDNNGLGHAFTSARNREQLAAALRHSLRKPRQRIRKLKRLLGQTRKLHASHALSMDVLVGRGLEMSSHSADCWPHVFRCCLFVAKLEHDFFSQVHNRNLGPKLSMKTSSSSPAIDKSSIHDRLNLSFDSVDDTEICDVYGFLSTPSTPVSTAASVADVIQGSSADASSGGLLSDYHAAKVICLLSQQVDRLFEEAALKLNMRALSGFLKALCSASHGQLFSRSGKSNPVGRVSSEQEAAASRTWWPGARLKGKSQTEIEQHDHPDTSLLLTRIGDVMLKCIRSGRPLIHIMRAWSIVGPHFMEAACHRDRAISKQAVACIHDSVNALLNDLSELPYFHFNEALFKPFENLLCLELCDSDVQDQIVSCICEFVEANRTEIRSGWRPLFGALRVVKVAAPSAVSTTPTSTAVGHLAALLDVFQVFLNTHNPLVFSNAAVDCVLCLLKHVRKPGDAEDPNSEVPLQLRIAALKYLRRCCQILASMCDMPACPIFHSAHRLCQSPALVLNPIHSDLEIVDWEPGSCMDEATTALHAALGAVPHSTLSTFDDPGIIDLASVDRPSGVLRVWYLVLEGLMATVAAPGDTPGDTPGDQQQQHVLDALFQQLHELLQVPGPLFALHCVNHMLLPMLQGWLRRAGKQPDAWDRCAASFKQCTGLATDLVVEYLAYLKGAAPGSAQGGAQGAAGLVEAACTLMLKGVLLVLVECVIQPVESIARLGCACIRHLFTSAGPLLSEPQWWAVVAGVHLATAASLQPMRQLLVAFRPGSHAFYGDVGQVKVAARRDTTPEQCLRLAHLGHQVFLLEGQREAACPAPAAPSVSVPGGGPGDAEERSYVLLLFSPSSRASGSATAQSSPGAGPCSPCSPCYALGAGEEAVVRVWYRALVVGLLAHQLLLHSLGALLLRGTPHAVPSLANVVQCGSATGAEPGLPALPGLMRCLSPAQLEALLSALDVSYCAALQFDARPGLKFLVQKVAGLDSAANLYRQAAAAWTIKVVVLVDVALHQIAVTSASTEDVRRLMEDSPTKDGAGSLGWALSLLRQSFDALCALYVDVVEDREGQGHGQGRHAASDALGDTPIFFLTTQGSDFPDIPCRQELLAERQDLGSADLEEADNASGGPEDEDEDVVPKPRKVKKERREKPYRPFKLADLGRMSLDSTSSSSSSVEVDENDGTSHTSHTEHRGSPSPSTLDDADQDDDDPPSHEQDGVAENNMETLVAEYRRHKSRFGLQPRANPFNSPPPPPPALDIPPEIDQQRRASIVKDSGARRVAAREMLGSLLDLVAQLSDAQFMALLPALFGGLRRLTAHSRDHTLQQALAELYHRIARLYGFSAE</sequence>
<name>A0A6P8ZLX9_THRPL</name>
<dbReference type="Pfam" id="PF09324">
    <property type="entry name" value="Sec7-like_HDS"/>
    <property type="match status" value="1"/>
</dbReference>
<evidence type="ECO:0000256" key="5">
    <source>
        <dbReference type="SAM" id="MobiDB-lite"/>
    </source>
</evidence>
<protein>
    <submittedName>
        <fullName evidence="8">Brefeldin A-inhibited guanine nucleotide-exchange protein 3</fullName>
    </submittedName>
</protein>
<proteinExistence type="predicted"/>
<organism evidence="8">
    <name type="scientific">Thrips palmi</name>
    <name type="common">Melon thrips</name>
    <dbReference type="NCBI Taxonomy" id="161013"/>
    <lineage>
        <taxon>Eukaryota</taxon>
        <taxon>Metazoa</taxon>
        <taxon>Ecdysozoa</taxon>
        <taxon>Arthropoda</taxon>
        <taxon>Hexapoda</taxon>
        <taxon>Insecta</taxon>
        <taxon>Pterygota</taxon>
        <taxon>Neoptera</taxon>
        <taxon>Paraneoptera</taxon>
        <taxon>Thysanoptera</taxon>
        <taxon>Terebrantia</taxon>
        <taxon>Thripoidea</taxon>
        <taxon>Thripidae</taxon>
        <taxon>Thrips</taxon>
    </lineage>
</organism>
<evidence type="ECO:0000256" key="2">
    <source>
        <dbReference type="ARBA" id="ARBA00004496"/>
    </source>
</evidence>
<feature type="region of interest" description="Disordered" evidence="5">
    <location>
        <begin position="480"/>
        <end position="527"/>
    </location>
</feature>
<keyword evidence="3" id="KW-0963">Cytoplasm</keyword>